<feature type="region of interest" description="Disordered" evidence="1">
    <location>
        <begin position="1"/>
        <end position="22"/>
    </location>
</feature>
<organism evidence="2 3">
    <name type="scientific">Suillus placidus</name>
    <dbReference type="NCBI Taxonomy" id="48579"/>
    <lineage>
        <taxon>Eukaryota</taxon>
        <taxon>Fungi</taxon>
        <taxon>Dikarya</taxon>
        <taxon>Basidiomycota</taxon>
        <taxon>Agaricomycotina</taxon>
        <taxon>Agaricomycetes</taxon>
        <taxon>Agaricomycetidae</taxon>
        <taxon>Boletales</taxon>
        <taxon>Suillineae</taxon>
        <taxon>Suillaceae</taxon>
        <taxon>Suillus</taxon>
    </lineage>
</organism>
<proteinExistence type="predicted"/>
<evidence type="ECO:0000313" key="3">
    <source>
        <dbReference type="Proteomes" id="UP000714275"/>
    </source>
</evidence>
<evidence type="ECO:0000256" key="1">
    <source>
        <dbReference type="SAM" id="MobiDB-lite"/>
    </source>
</evidence>
<dbReference type="EMBL" id="JABBWD010000036">
    <property type="protein sequence ID" value="KAG1775135.1"/>
    <property type="molecule type" value="Genomic_DNA"/>
</dbReference>
<accession>A0A9P6ZQW6</accession>
<keyword evidence="3" id="KW-1185">Reference proteome</keyword>
<reference evidence="2" key="1">
    <citation type="journal article" date="2020" name="New Phytol.">
        <title>Comparative genomics reveals dynamic genome evolution in host specialist ectomycorrhizal fungi.</title>
        <authorList>
            <person name="Lofgren L.A."/>
            <person name="Nguyen N.H."/>
            <person name="Vilgalys R."/>
            <person name="Ruytinx J."/>
            <person name="Liao H.L."/>
            <person name="Branco S."/>
            <person name="Kuo A."/>
            <person name="LaButti K."/>
            <person name="Lipzen A."/>
            <person name="Andreopoulos W."/>
            <person name="Pangilinan J."/>
            <person name="Riley R."/>
            <person name="Hundley H."/>
            <person name="Na H."/>
            <person name="Barry K."/>
            <person name="Grigoriev I.V."/>
            <person name="Stajich J.E."/>
            <person name="Kennedy P.G."/>
        </authorList>
    </citation>
    <scope>NUCLEOTIDE SEQUENCE</scope>
    <source>
        <strain evidence="2">DOB743</strain>
    </source>
</reference>
<comment type="caution">
    <text evidence="2">The sequence shown here is derived from an EMBL/GenBank/DDBJ whole genome shotgun (WGS) entry which is preliminary data.</text>
</comment>
<protein>
    <submittedName>
        <fullName evidence="2">Uncharacterized protein</fullName>
    </submittedName>
</protein>
<gene>
    <name evidence="2" type="ORF">EV702DRAFT_1120720</name>
</gene>
<feature type="compositionally biased region" description="Low complexity" evidence="1">
    <location>
        <begin position="1"/>
        <end position="13"/>
    </location>
</feature>
<dbReference type="Proteomes" id="UP000714275">
    <property type="component" value="Unassembled WGS sequence"/>
</dbReference>
<dbReference type="AlphaFoldDB" id="A0A9P6ZQW6"/>
<evidence type="ECO:0000313" key="2">
    <source>
        <dbReference type="EMBL" id="KAG1775135.1"/>
    </source>
</evidence>
<sequence>MSRSSCTWSTRSTGDSRNSASPDVDSFVIKRPAQATFRKLFQSRTPLHYFDSALRISRHTLRYAKRKIRGLIIRHLDLSKLYADLPQSRLDFLKREVLLDEELSFLIQYEDGWAVDVLIRRLYFQRCTLVEEKLKLVRGAQCHSRRRLLTSCSRVSPELRPGARRTRANASSRVALMSTRLDSATPSLIRFHPAIVKAGLCTDEHLHQLFRMSPTSRDTFILKALGVGKSTLFERVVVMDILERVNNERL</sequence>
<dbReference type="OrthoDB" id="2665446at2759"/>
<name>A0A9P6ZQW6_9AGAM</name>